<gene>
    <name evidence="2" type="ORF">GSI_12338</name>
</gene>
<dbReference type="InterPro" id="IPR047122">
    <property type="entry name" value="Trans-enoyl_RdTase-like"/>
</dbReference>
<dbReference type="STRING" id="1077348.A0A2G8RYJ4"/>
<dbReference type="SUPFAM" id="SSF50129">
    <property type="entry name" value="GroES-like"/>
    <property type="match status" value="1"/>
</dbReference>
<dbReference type="Proteomes" id="UP000230002">
    <property type="component" value="Unassembled WGS sequence"/>
</dbReference>
<dbReference type="Pfam" id="PF08240">
    <property type="entry name" value="ADH_N"/>
    <property type="match status" value="1"/>
</dbReference>
<proteinExistence type="predicted"/>
<accession>A0A2G8RYJ4</accession>
<feature type="domain" description="Enoyl reductase (ER)" evidence="1">
    <location>
        <begin position="13"/>
        <end position="359"/>
    </location>
</feature>
<protein>
    <recommendedName>
        <fullName evidence="1">Enoyl reductase (ER) domain-containing protein</fullName>
    </recommendedName>
</protein>
<dbReference type="AlphaFoldDB" id="A0A2G8RYJ4"/>
<reference evidence="2 3" key="1">
    <citation type="journal article" date="2015" name="Sci. Rep.">
        <title>Chromosome-level genome map provides insights into diverse defense mechanisms in the medicinal fungus Ganoderma sinense.</title>
        <authorList>
            <person name="Zhu Y."/>
            <person name="Xu J."/>
            <person name="Sun C."/>
            <person name="Zhou S."/>
            <person name="Xu H."/>
            <person name="Nelson D.R."/>
            <person name="Qian J."/>
            <person name="Song J."/>
            <person name="Luo H."/>
            <person name="Xiang L."/>
            <person name="Li Y."/>
            <person name="Xu Z."/>
            <person name="Ji A."/>
            <person name="Wang L."/>
            <person name="Lu S."/>
            <person name="Hayward A."/>
            <person name="Sun W."/>
            <person name="Li X."/>
            <person name="Schwartz D.C."/>
            <person name="Wang Y."/>
            <person name="Chen S."/>
        </authorList>
    </citation>
    <scope>NUCLEOTIDE SEQUENCE [LARGE SCALE GENOMIC DNA]</scope>
    <source>
        <strain evidence="2 3">ZZ0214-1</strain>
    </source>
</reference>
<evidence type="ECO:0000313" key="3">
    <source>
        <dbReference type="Proteomes" id="UP000230002"/>
    </source>
</evidence>
<organism evidence="2 3">
    <name type="scientific">Ganoderma sinense ZZ0214-1</name>
    <dbReference type="NCBI Taxonomy" id="1077348"/>
    <lineage>
        <taxon>Eukaryota</taxon>
        <taxon>Fungi</taxon>
        <taxon>Dikarya</taxon>
        <taxon>Basidiomycota</taxon>
        <taxon>Agaricomycotina</taxon>
        <taxon>Agaricomycetes</taxon>
        <taxon>Polyporales</taxon>
        <taxon>Polyporaceae</taxon>
        <taxon>Ganoderma</taxon>
    </lineage>
</organism>
<dbReference type="InterPro" id="IPR020843">
    <property type="entry name" value="ER"/>
</dbReference>
<evidence type="ECO:0000313" key="2">
    <source>
        <dbReference type="EMBL" id="PIL26580.1"/>
    </source>
</evidence>
<dbReference type="SMART" id="SM00829">
    <property type="entry name" value="PKS_ER"/>
    <property type="match status" value="1"/>
</dbReference>
<dbReference type="InterPro" id="IPR013154">
    <property type="entry name" value="ADH-like_N"/>
</dbReference>
<dbReference type="InterPro" id="IPR013149">
    <property type="entry name" value="ADH-like_C"/>
</dbReference>
<dbReference type="EMBL" id="AYKW01000045">
    <property type="protein sequence ID" value="PIL26580.1"/>
    <property type="molecule type" value="Genomic_DNA"/>
</dbReference>
<dbReference type="OrthoDB" id="3233595at2759"/>
<dbReference type="InterPro" id="IPR036291">
    <property type="entry name" value="NAD(P)-bd_dom_sf"/>
</dbReference>
<dbReference type="SUPFAM" id="SSF51735">
    <property type="entry name" value="NAD(P)-binding Rossmann-fold domains"/>
    <property type="match status" value="1"/>
</dbReference>
<comment type="caution">
    <text evidence="2">The sequence shown here is derived from an EMBL/GenBank/DDBJ whole genome shotgun (WGS) entry which is preliminary data.</text>
</comment>
<dbReference type="InterPro" id="IPR011032">
    <property type="entry name" value="GroES-like_sf"/>
</dbReference>
<evidence type="ECO:0000259" key="1">
    <source>
        <dbReference type="SMART" id="SM00829"/>
    </source>
</evidence>
<sequence length="365" mass="38425">MAPTTQKALVIPAEKEPFKLVTDWPVPEPSPTDVLVKVVSAALNPVDAFVQAQGIPGLVPGYPSIPGFDGAGIVEEVGAEVTNVAKGDKVLVQGTFDLDNRHSTFQEYTLQPAKYVAKVPDNITFDQAATISLCLATVVNGIWGHEENSNSARFTPPWEEGGTTKYAGQAALILGGGTNVGQYAIQCARMQGFSPIITTASPKNTSLLKSLGATHVLDRALSPDALHAAVSSTVPVATPITYVYDAFGRARDAQRLGYSVLAPGGAFVSVIPFDDGALTDLVEESARRGEGKRIARARASYTFPGNGALGVQIFRRLTGWLESGAIVPSRLEVIPGGLAGIAAGCERMLTWDVGAKLVVRVDETP</sequence>
<dbReference type="CDD" id="cd08249">
    <property type="entry name" value="enoyl_reductase_like"/>
    <property type="match status" value="1"/>
</dbReference>
<dbReference type="Gene3D" id="3.40.50.720">
    <property type="entry name" value="NAD(P)-binding Rossmann-like Domain"/>
    <property type="match status" value="1"/>
</dbReference>
<dbReference type="GO" id="GO:0016651">
    <property type="term" value="F:oxidoreductase activity, acting on NAD(P)H"/>
    <property type="evidence" value="ECO:0007669"/>
    <property type="project" value="InterPro"/>
</dbReference>
<dbReference type="PANTHER" id="PTHR45348">
    <property type="entry name" value="HYPOTHETICAL OXIDOREDUCTASE (EUROFUNG)"/>
    <property type="match status" value="1"/>
</dbReference>
<dbReference type="Gene3D" id="3.90.180.10">
    <property type="entry name" value="Medium-chain alcohol dehydrogenases, catalytic domain"/>
    <property type="match status" value="1"/>
</dbReference>
<dbReference type="Pfam" id="PF00107">
    <property type="entry name" value="ADH_zinc_N"/>
    <property type="match status" value="1"/>
</dbReference>
<name>A0A2G8RYJ4_9APHY</name>
<keyword evidence="3" id="KW-1185">Reference proteome</keyword>
<dbReference type="PANTHER" id="PTHR45348:SF2">
    <property type="entry name" value="ZINC-TYPE ALCOHOL DEHYDROGENASE-LIKE PROTEIN C2E1P3.01"/>
    <property type="match status" value="1"/>
</dbReference>